<dbReference type="Pfam" id="PF13585">
    <property type="entry name" value="CHU_C"/>
    <property type="match status" value="1"/>
</dbReference>
<dbReference type="EMBL" id="JAQGEF010000004">
    <property type="protein sequence ID" value="MDA3614118.1"/>
    <property type="molecule type" value="Genomic_DNA"/>
</dbReference>
<accession>A0ABT4UH07</accession>
<sequence>MNGKRIISIFSSYLLFLVFALKLQAQVLPPMQPEQDACGALTLCNNEFFTPFSYTGPGSNAFEVDNNGGFNQRLENNSVWFRLKVATAGNIVFTITPVNPLEDYDFTVVNATGLKCPYSTSKLADAIIRFNGNCNGNCSEAPIYPEGKIGLNYVSTDLTTEEGINGKPFLKFIEAKAGDEYLVLVDNFSGSPAGFSLSFSGSTATFEQPESGVDNVTPICAAGDDYFTTMQVKLKSPVLCSSLASDGSDFTLGQMNPAIIKASGVNCNTGSNAYTHELLLTLGGQLVLGKAYTLNIKTGTDGNSLLDLCGNSNGFATGKDFTVKLPYQINISKDTVVCTGGSVQLNGVLQGEGNVRVRWQPNTYLNNNTIANPLVTPLEDIEYVVTLAPSGLPTVCQTKETVKVKVLKGFDIKTQDTVLCKPGPVLISLDGNAEFKYKWAPTLYLDGTSGMKNTTTPLADISYTITASYPGCKDSSQTINLSLVKWPELLNNDTVVCVGAPVNMRIAGGAGFTHSWTPATYLDNPLLLMPVARPLQSTGYRFTASQAGCKDSVQTVTIKVEEPAKVALGELKLCSGDAITLKPVVSPDSYSKYRYKWLPEGVFSRNDIKNPVFRPTKDTTVTLEVSTEAGCLSAITARATLLPLPVPDAGADIESSGTAPVRLNGRVDNITESFSWAASPFLSDRLILDPVVSGEGIFNFVLLAESKDGCKATDTVNVRIIKALQIPNAFSPNGDGINDTWIITGLGIYPLAEITIVNRWGQTVYTSKNNYRPWTGIHNGQLLPAGTYYYLIKTGNEKSEVISGSITLVR</sequence>
<name>A0ABT4UH07_9BACT</name>
<reference evidence="1 2" key="1">
    <citation type="submission" date="2022-12" db="EMBL/GenBank/DDBJ databases">
        <title>Chitinophagaceae gen. sp. nov., a new member of the family Chitinophagaceae, isolated from soil in a chemical factory.</title>
        <authorList>
            <person name="Ke Z."/>
        </authorList>
    </citation>
    <scope>NUCLEOTIDE SEQUENCE [LARGE SCALE GENOMIC DNA]</scope>
    <source>
        <strain evidence="1 2">LY-5</strain>
    </source>
</reference>
<dbReference type="InterPro" id="IPR026341">
    <property type="entry name" value="T9SS_type_B"/>
</dbReference>
<gene>
    <name evidence="1" type="ORF">O3P16_04825</name>
</gene>
<dbReference type="Proteomes" id="UP001210231">
    <property type="component" value="Unassembled WGS sequence"/>
</dbReference>
<evidence type="ECO:0000313" key="1">
    <source>
        <dbReference type="EMBL" id="MDA3614118.1"/>
    </source>
</evidence>
<organism evidence="1 2">
    <name type="scientific">Polluticaenibacter yanchengensis</name>
    <dbReference type="NCBI Taxonomy" id="3014562"/>
    <lineage>
        <taxon>Bacteria</taxon>
        <taxon>Pseudomonadati</taxon>
        <taxon>Bacteroidota</taxon>
        <taxon>Chitinophagia</taxon>
        <taxon>Chitinophagales</taxon>
        <taxon>Chitinophagaceae</taxon>
        <taxon>Polluticaenibacter</taxon>
    </lineage>
</organism>
<protein>
    <submittedName>
        <fullName evidence="1">Gliding motility-associated C-terminal domain-containing protein</fullName>
    </submittedName>
</protein>
<keyword evidence="2" id="KW-1185">Reference proteome</keyword>
<comment type="caution">
    <text evidence="1">The sequence shown here is derived from an EMBL/GenBank/DDBJ whole genome shotgun (WGS) entry which is preliminary data.</text>
</comment>
<dbReference type="NCBIfam" id="TIGR04131">
    <property type="entry name" value="Bac_Flav_CTERM"/>
    <property type="match status" value="1"/>
</dbReference>
<evidence type="ECO:0000313" key="2">
    <source>
        <dbReference type="Proteomes" id="UP001210231"/>
    </source>
</evidence>
<proteinExistence type="predicted"/>